<protein>
    <submittedName>
        <fullName evidence="1">Uncharacterized protein</fullName>
    </submittedName>
</protein>
<proteinExistence type="predicted"/>
<dbReference type="AlphaFoldDB" id="A0AA41Z183"/>
<evidence type="ECO:0000313" key="2">
    <source>
        <dbReference type="Proteomes" id="UP001165667"/>
    </source>
</evidence>
<reference evidence="1" key="1">
    <citation type="submission" date="2022-05" db="EMBL/GenBank/DDBJ databases">
        <authorList>
            <person name="Pankratov T."/>
        </authorList>
    </citation>
    <scope>NUCLEOTIDE SEQUENCE</scope>
    <source>
        <strain evidence="1">BP6-180914</strain>
    </source>
</reference>
<accession>A0AA41Z183</accession>
<dbReference type="EMBL" id="JAMOIM010000047">
    <property type="protein sequence ID" value="MCW6512351.1"/>
    <property type="molecule type" value="Genomic_DNA"/>
</dbReference>
<dbReference type="RefSeq" id="WP_282588725.1">
    <property type="nucleotide sequence ID" value="NZ_JAMOIM010000047.1"/>
</dbReference>
<evidence type="ECO:0000313" key="1">
    <source>
        <dbReference type="EMBL" id="MCW6512351.1"/>
    </source>
</evidence>
<gene>
    <name evidence="1" type="ORF">M8523_31010</name>
</gene>
<name>A0AA41Z183_9HYPH</name>
<keyword evidence="2" id="KW-1185">Reference proteome</keyword>
<sequence>MQRKDMDEDEFLDLRRLMTETVTSPGEIATVAGNHPAYRPLILIQAGPLFAVMANDVGLIVGKDEEVEDEVDSL</sequence>
<comment type="caution">
    <text evidence="1">The sequence shown here is derived from an EMBL/GenBank/DDBJ whole genome shotgun (WGS) entry which is preliminary data.</text>
</comment>
<organism evidence="1 2">
    <name type="scientific">Lichenifustis flavocetrariae</name>
    <dbReference type="NCBI Taxonomy" id="2949735"/>
    <lineage>
        <taxon>Bacteria</taxon>
        <taxon>Pseudomonadati</taxon>
        <taxon>Pseudomonadota</taxon>
        <taxon>Alphaproteobacteria</taxon>
        <taxon>Hyphomicrobiales</taxon>
        <taxon>Lichenihabitantaceae</taxon>
        <taxon>Lichenifustis</taxon>
    </lineage>
</organism>
<dbReference type="Proteomes" id="UP001165667">
    <property type="component" value="Unassembled WGS sequence"/>
</dbReference>